<dbReference type="AlphaFoldDB" id="A0A9N9LFX9"/>
<comment type="caution">
    <text evidence="1">The sequence shown here is derived from an EMBL/GenBank/DDBJ whole genome shotgun (WGS) entry which is preliminary data.</text>
</comment>
<reference evidence="1" key="1">
    <citation type="submission" date="2021-07" db="EMBL/GenBank/DDBJ databases">
        <authorList>
            <person name="Durling M."/>
        </authorList>
    </citation>
    <scope>NUCLEOTIDE SEQUENCE</scope>
</reference>
<accession>A0A9N9LFX9</accession>
<proteinExistence type="predicted"/>
<dbReference type="Proteomes" id="UP000701801">
    <property type="component" value="Unassembled WGS sequence"/>
</dbReference>
<evidence type="ECO:0000313" key="1">
    <source>
        <dbReference type="EMBL" id="CAG8973023.1"/>
    </source>
</evidence>
<dbReference type="OrthoDB" id="2893324at2759"/>
<organism evidence="1 2">
    <name type="scientific">Hymenoscyphus albidus</name>
    <dbReference type="NCBI Taxonomy" id="595503"/>
    <lineage>
        <taxon>Eukaryota</taxon>
        <taxon>Fungi</taxon>
        <taxon>Dikarya</taxon>
        <taxon>Ascomycota</taxon>
        <taxon>Pezizomycotina</taxon>
        <taxon>Leotiomycetes</taxon>
        <taxon>Helotiales</taxon>
        <taxon>Helotiaceae</taxon>
        <taxon>Hymenoscyphus</taxon>
    </lineage>
</organism>
<dbReference type="Pfam" id="PF15891">
    <property type="entry name" value="Nuc_deoxyri_tr2"/>
    <property type="match status" value="1"/>
</dbReference>
<dbReference type="Gene3D" id="3.40.50.450">
    <property type="match status" value="1"/>
</dbReference>
<keyword evidence="2" id="KW-1185">Reference proteome</keyword>
<gene>
    <name evidence="1" type="ORF">HYALB_00007250</name>
</gene>
<protein>
    <submittedName>
        <fullName evidence="1">Uncharacterized protein</fullName>
    </submittedName>
</protein>
<sequence>MNTFVRISSGSLIQYPKSQSEQFNKKGIYVLPSGTASDDEIYEGDKTRSGMIIESNELLYSYDTKSCLLATLVVRKGDNQVHVMLGFRDHLPWCSIIIRKDLGISESRDEKLLRIFQEMFDKTLWLSRQSDRASTTLENSLTKSQYPKHVTRGSRSDLSTVTATFRVSVPTTTNPNVFNLLLTWTHQHPEHRLVSAPNDYIKRGPTLFLSGSIDKSKTTWQSALSESLSHLPITILNPHRPDWDSSWRETLSFSPFTEQTNWELDAMEKADVIAFWFGANSQAPVTLMELGLFAGSGKCVVACPEGYWKRGNVQVVCGRAGIPVLSSVEDLQDAIIRMLRDLGKLG</sequence>
<name>A0A9N9LFX9_9HELO</name>
<evidence type="ECO:0000313" key="2">
    <source>
        <dbReference type="Proteomes" id="UP000701801"/>
    </source>
</evidence>
<dbReference type="EMBL" id="CAJVRM010000060">
    <property type="protein sequence ID" value="CAG8973023.1"/>
    <property type="molecule type" value="Genomic_DNA"/>
</dbReference>
<dbReference type="InterPro" id="IPR039470">
    <property type="entry name" value="Nuc_deoxyri_tr2"/>
</dbReference>